<dbReference type="EMBL" id="DYXE01000005">
    <property type="protein sequence ID" value="HJH48732.1"/>
    <property type="molecule type" value="Genomic_DNA"/>
</dbReference>
<sequence>MFARLEERYLRFDIEDNGVGMNAETLMSLKQKEKIKGEHFTGIGVNNVDDRIKMIYGMDYGINIVSKEESGTTVTIKIPIRK</sequence>
<dbReference type="Pfam" id="PF02518">
    <property type="entry name" value="HATPase_c"/>
    <property type="match status" value="1"/>
</dbReference>
<dbReference type="PANTHER" id="PTHR34220:SF7">
    <property type="entry name" value="SENSOR HISTIDINE KINASE YPDA"/>
    <property type="match status" value="1"/>
</dbReference>
<dbReference type="EC" id="2.7.13.3" evidence="2"/>
<gene>
    <name evidence="5" type="ORF">K8V39_00520</name>
</gene>
<evidence type="ECO:0000256" key="1">
    <source>
        <dbReference type="ARBA" id="ARBA00000085"/>
    </source>
</evidence>
<feature type="domain" description="Histidine kinase/HSP90-like ATPase" evidence="4">
    <location>
        <begin position="7"/>
        <end position="81"/>
    </location>
</feature>
<evidence type="ECO:0000259" key="4">
    <source>
        <dbReference type="Pfam" id="PF02518"/>
    </source>
</evidence>
<evidence type="ECO:0000256" key="2">
    <source>
        <dbReference type="ARBA" id="ARBA00012438"/>
    </source>
</evidence>
<dbReference type="PRINTS" id="PR00344">
    <property type="entry name" value="BCTRLSENSOR"/>
</dbReference>
<dbReference type="InterPro" id="IPR004358">
    <property type="entry name" value="Sig_transdc_His_kin-like_C"/>
</dbReference>
<name>A0A9D2VVZ4_9FIRM</name>
<dbReference type="InterPro" id="IPR050640">
    <property type="entry name" value="Bact_2-comp_sensor_kinase"/>
</dbReference>
<organism evidence="5 6">
    <name type="scientific">Merdimonas faecis</name>
    <dbReference type="NCBI Taxonomy" id="1653435"/>
    <lineage>
        <taxon>Bacteria</taxon>
        <taxon>Bacillati</taxon>
        <taxon>Bacillota</taxon>
        <taxon>Clostridia</taxon>
        <taxon>Lachnospirales</taxon>
        <taxon>Lachnospiraceae</taxon>
        <taxon>Merdimonas</taxon>
    </lineage>
</organism>
<comment type="caution">
    <text evidence="5">The sequence shown here is derived from an EMBL/GenBank/DDBJ whole genome shotgun (WGS) entry which is preliminary data.</text>
</comment>
<dbReference type="AlphaFoldDB" id="A0A9D2VVZ4"/>
<dbReference type="SUPFAM" id="SSF55874">
    <property type="entry name" value="ATPase domain of HSP90 chaperone/DNA topoisomerase II/histidine kinase"/>
    <property type="match status" value="1"/>
</dbReference>
<evidence type="ECO:0000313" key="6">
    <source>
        <dbReference type="Proteomes" id="UP000813420"/>
    </source>
</evidence>
<dbReference type="InterPro" id="IPR036890">
    <property type="entry name" value="HATPase_C_sf"/>
</dbReference>
<comment type="catalytic activity">
    <reaction evidence="1">
        <text>ATP + protein L-histidine = ADP + protein N-phospho-L-histidine.</text>
        <dbReference type="EC" id="2.7.13.3"/>
    </reaction>
</comment>
<dbReference type="Proteomes" id="UP000813420">
    <property type="component" value="Unassembled WGS sequence"/>
</dbReference>
<dbReference type="Gene3D" id="3.30.565.10">
    <property type="entry name" value="Histidine kinase-like ATPase, C-terminal domain"/>
    <property type="match status" value="1"/>
</dbReference>
<protein>
    <recommendedName>
        <fullName evidence="2">histidine kinase</fullName>
        <ecNumber evidence="2">2.7.13.3</ecNumber>
    </recommendedName>
</protein>
<evidence type="ECO:0000256" key="3">
    <source>
        <dbReference type="ARBA" id="ARBA00023012"/>
    </source>
</evidence>
<evidence type="ECO:0000313" key="5">
    <source>
        <dbReference type="EMBL" id="HJH48732.1"/>
    </source>
</evidence>
<dbReference type="PANTHER" id="PTHR34220">
    <property type="entry name" value="SENSOR HISTIDINE KINASE YPDA"/>
    <property type="match status" value="1"/>
</dbReference>
<accession>A0A9D2VVZ4</accession>
<dbReference type="GO" id="GO:0000160">
    <property type="term" value="P:phosphorelay signal transduction system"/>
    <property type="evidence" value="ECO:0007669"/>
    <property type="project" value="UniProtKB-KW"/>
</dbReference>
<proteinExistence type="predicted"/>
<reference evidence="5" key="2">
    <citation type="submission" date="2021-09" db="EMBL/GenBank/DDBJ databases">
        <authorList>
            <person name="Gilroy R."/>
        </authorList>
    </citation>
    <scope>NUCLEOTIDE SEQUENCE</scope>
    <source>
        <strain evidence="5">USAMLcec4-12693</strain>
    </source>
</reference>
<reference evidence="5" key="1">
    <citation type="journal article" date="2021" name="PeerJ">
        <title>Extensive microbial diversity within the chicken gut microbiome revealed by metagenomics and culture.</title>
        <authorList>
            <person name="Gilroy R."/>
            <person name="Ravi A."/>
            <person name="Getino M."/>
            <person name="Pursley I."/>
            <person name="Horton D.L."/>
            <person name="Alikhan N.F."/>
            <person name="Baker D."/>
            <person name="Gharbi K."/>
            <person name="Hall N."/>
            <person name="Watson M."/>
            <person name="Adriaenssens E.M."/>
            <person name="Foster-Nyarko E."/>
            <person name="Jarju S."/>
            <person name="Secka A."/>
            <person name="Antonio M."/>
            <person name="Oren A."/>
            <person name="Chaudhuri R.R."/>
            <person name="La Ragione R."/>
            <person name="Hildebrand F."/>
            <person name="Pallen M.J."/>
        </authorList>
    </citation>
    <scope>NUCLEOTIDE SEQUENCE</scope>
    <source>
        <strain evidence="5">USAMLcec4-12693</strain>
    </source>
</reference>
<keyword evidence="3" id="KW-0902">Two-component regulatory system</keyword>
<dbReference type="InterPro" id="IPR003594">
    <property type="entry name" value="HATPase_dom"/>
</dbReference>
<dbReference type="GO" id="GO:0004673">
    <property type="term" value="F:protein histidine kinase activity"/>
    <property type="evidence" value="ECO:0007669"/>
    <property type="project" value="UniProtKB-EC"/>
</dbReference>